<reference evidence="2 3" key="2">
    <citation type="journal article" date="2011" name="Mol. Biol. Evol.">
        <title>Unity in variety--the pan-genome of the Chlamydiae.</title>
        <authorList>
            <person name="Collingro A."/>
            <person name="Tischler P."/>
            <person name="Weinmaier T."/>
            <person name="Penz T."/>
            <person name="Heinz E."/>
            <person name="Brunham R.C."/>
            <person name="Read T.D."/>
            <person name="Bavoil P.M."/>
            <person name="Sachse K."/>
            <person name="Kahane S."/>
            <person name="Friedman M.G."/>
            <person name="Rattei T."/>
            <person name="Myers G.S."/>
            <person name="Horn M."/>
        </authorList>
    </citation>
    <scope>NUCLEOTIDE SEQUENCE [LARGE SCALE GENOMIC DNA]</scope>
    <source>
        <strain evidence="3">ATCC VR-1471 / Z</strain>
        <plasmid evidence="2 3">pSn</plasmid>
    </source>
</reference>
<dbReference type="HOGENOM" id="CLU_1874037_0_0_0"/>
<sequence length="136" mass="15825">MRIAILFVGLLLTLKAFACPITITNDTGQKIIIIDPRGAEAIFLDQNETGVIDPTIIHALMKYLQNEKLDFYYPNHTTHPNSYYKKYRLTEKYCVDDPKESELTVSQITNFIQNPSDRFKVEEFYPLQKIHDHGHH</sequence>
<keyword evidence="2" id="KW-0614">Plasmid</keyword>
<protein>
    <submittedName>
        <fullName evidence="2">Uncharacterized protein</fullName>
    </submittedName>
</protein>
<evidence type="ECO:0000256" key="1">
    <source>
        <dbReference type="SAM" id="SignalP"/>
    </source>
</evidence>
<accession>F8L2W1</accession>
<keyword evidence="1" id="KW-0732">Signal</keyword>
<evidence type="ECO:0000313" key="3">
    <source>
        <dbReference type="Proteomes" id="UP000000496"/>
    </source>
</evidence>
<geneLocation type="plasmid" evidence="2 3">
    <name>pSn</name>
</geneLocation>
<organism evidence="2 3">
    <name type="scientific">Simkania negevensis (strain ATCC VR-1471 / DSM 27360 / Z)</name>
    <dbReference type="NCBI Taxonomy" id="331113"/>
    <lineage>
        <taxon>Bacteria</taxon>
        <taxon>Pseudomonadati</taxon>
        <taxon>Chlamydiota</taxon>
        <taxon>Chlamydiia</taxon>
        <taxon>Parachlamydiales</taxon>
        <taxon>Simkaniaceae</taxon>
        <taxon>Simkania</taxon>
    </lineage>
</organism>
<dbReference type="KEGG" id="sng:SNE_B24480"/>
<dbReference type="EMBL" id="FR872581">
    <property type="protein sequence ID" value="CCB87807.1"/>
    <property type="molecule type" value="Genomic_DNA"/>
</dbReference>
<feature type="signal peptide" evidence="1">
    <location>
        <begin position="1"/>
        <end position="18"/>
    </location>
</feature>
<dbReference type="RefSeq" id="WP_013935041.1">
    <property type="nucleotide sequence ID" value="NC_015710.1"/>
</dbReference>
<dbReference type="Proteomes" id="UP000000496">
    <property type="component" value="Plasmid pSn"/>
</dbReference>
<dbReference type="AlphaFoldDB" id="F8L2W1"/>
<gene>
    <name evidence="2" type="ordered locus">SNE_B24480</name>
</gene>
<proteinExistence type="predicted"/>
<reference key="1">
    <citation type="journal article" date="2011" name="Mol. Biol. Evol.">
        <title>Unity in variety -- the pan-genome of the Chlamydiae.</title>
        <authorList>
            <person name="Collingro A."/>
            <person name="Tischler P."/>
            <person name="Weinmaier T."/>
            <person name="Penz T."/>
            <person name="Heinz E."/>
            <person name="Brunham R.C."/>
            <person name="Read T.D."/>
            <person name="Bavoil P.M."/>
            <person name="Sachse K."/>
            <person name="Kahane S."/>
            <person name="Friedman M.G."/>
            <person name="Rattei T."/>
            <person name="Myers G.S.A."/>
            <person name="Horn M."/>
        </authorList>
    </citation>
    <scope>NUCLEOTIDE SEQUENCE</scope>
    <source>
        <strain>Z</strain>
    </source>
</reference>
<feature type="chain" id="PRO_5003374123" evidence="1">
    <location>
        <begin position="19"/>
        <end position="136"/>
    </location>
</feature>
<evidence type="ECO:0000313" key="2">
    <source>
        <dbReference type="EMBL" id="CCB87807.1"/>
    </source>
</evidence>
<name>F8L2W1_SIMNZ</name>
<keyword evidence="3" id="KW-1185">Reference proteome</keyword>